<dbReference type="PANTHER" id="PTHR24416:SF583">
    <property type="entry name" value="RECEPTOR PROTEIN-TYROSINE KINASE"/>
    <property type="match status" value="1"/>
</dbReference>
<sequence length="896" mass="102681">MIVSYKSEIAEILSNNTLKYAICLVKCAEKYVDKNNFLNFLSEPENSRKNWGFYLCKLACTLPDFNGIWLKQFIDGQYWFHHSEFRSIICTDSINDLNVNIQLKLNVSLVYAPNIFVIEVIQREESQFDVSAEKVIDVTFSFAPVIKFIVLNGMSKKLFKFRVSTVTTHGVSFFQTYSSWYSFHNLQGSQVELTPVLMNETIVNDSVCAVFGWKNNAEVISSCLITAEIVSYDDMQQQHFLLSHDRSLFLCKLQFEKEYTIQLYPTENNFKRKLLRINQLRFTTSPCHLLAKTINDCVVLGYSFTDISAPSPPSSLQWNWIAPEFINITWEYSGTKRETVFYFVIILKSLLTIMKESYKNSVTMTSFGVECNFEIEIRAFDFHNRFSEAFIVKYYASGIFQPRRYSFIICCTCFILFLCAVCVVFVYFREKLYAFNYKKNETKDLGIINVNERSIHADIQSIGNVESTNQALPSTVHSTTISTEGQNVGCEQRYYFNIGCEQKGYVNVDRICYKCVSRISANDRKRINNFRSLSCVSLNNSVSENNYLKNSKYQKGDRYNNISTYFGTRSFFPKWVSMDEIELIKKLGFGNFAAVNMVRCKTTNMVAALKLLHATRGSNRNREAFINEAIASKNLCRSGHSNIIQFIAFCHSNNSINELCGLLYEYCEGGDLKTLLKRMRKRAVELFLFDDNLFSSLFHGTVGSNIFLFVGQTKEALSVSTTPNSEAIIASYPIFMAIGNNEKICKLVSNIASELTKFAFHIANAMDYISSRRYVHRDIAARNVLLAHPSLSDPFQCMPLQTAKIADFGLCKALGESSDIIENRPCFLPIMWLPYEFWLDNKYGLPGDVWEYGCMLIEIVTLGSNPRIVVKRNDFFAPREDISEYISSLSSGFVIL</sequence>
<dbReference type="Proteomes" id="UP000274756">
    <property type="component" value="Unassembled WGS sequence"/>
</dbReference>
<dbReference type="STRING" id="318479.A0A0N4U6U5"/>
<evidence type="ECO:0000256" key="3">
    <source>
        <dbReference type="PROSITE-ProRule" id="PRU10141"/>
    </source>
</evidence>
<keyword evidence="4" id="KW-0472">Membrane</keyword>
<comment type="subcellular location">
    <subcellularLocation>
        <location evidence="1">Membrane</location>
        <topology evidence="1">Single-pass membrane protein</topology>
    </subcellularLocation>
</comment>
<dbReference type="Pfam" id="PF07714">
    <property type="entry name" value="PK_Tyr_Ser-Thr"/>
    <property type="match status" value="1"/>
</dbReference>
<evidence type="ECO:0000313" key="6">
    <source>
        <dbReference type="EMBL" id="VDN57057.1"/>
    </source>
</evidence>
<dbReference type="GO" id="GO:0007169">
    <property type="term" value="P:cell surface receptor protein tyrosine kinase signaling pathway"/>
    <property type="evidence" value="ECO:0007669"/>
    <property type="project" value="TreeGrafter"/>
</dbReference>
<dbReference type="PANTHER" id="PTHR24416">
    <property type="entry name" value="TYROSINE-PROTEIN KINASE RECEPTOR"/>
    <property type="match status" value="1"/>
</dbReference>
<evidence type="ECO:0000313" key="9">
    <source>
        <dbReference type="WBParaSite" id="DME_0000267001-mRNA-1"/>
    </source>
</evidence>
<dbReference type="OrthoDB" id="98077at2759"/>
<dbReference type="GO" id="GO:0043235">
    <property type="term" value="C:receptor complex"/>
    <property type="evidence" value="ECO:0007669"/>
    <property type="project" value="TreeGrafter"/>
</dbReference>
<dbReference type="SMART" id="SM00219">
    <property type="entry name" value="TyrKc"/>
    <property type="match status" value="1"/>
</dbReference>
<feature type="domain" description="Protein kinase" evidence="5">
    <location>
        <begin position="581"/>
        <end position="896"/>
    </location>
</feature>
<dbReference type="PROSITE" id="PS00107">
    <property type="entry name" value="PROTEIN_KINASE_ATP"/>
    <property type="match status" value="1"/>
</dbReference>
<comment type="catalytic activity">
    <reaction evidence="2">
        <text>L-tyrosyl-[protein] + ATP = O-phospho-L-tyrosyl-[protein] + ADP + H(+)</text>
        <dbReference type="Rhea" id="RHEA:10596"/>
        <dbReference type="Rhea" id="RHEA-COMP:10136"/>
        <dbReference type="Rhea" id="RHEA-COMP:20101"/>
        <dbReference type="ChEBI" id="CHEBI:15378"/>
        <dbReference type="ChEBI" id="CHEBI:30616"/>
        <dbReference type="ChEBI" id="CHEBI:46858"/>
        <dbReference type="ChEBI" id="CHEBI:61978"/>
        <dbReference type="ChEBI" id="CHEBI:456216"/>
        <dbReference type="EC" id="2.7.10.1"/>
    </reaction>
</comment>
<feature type="binding site" evidence="3">
    <location>
        <position position="610"/>
    </location>
    <ligand>
        <name>ATP</name>
        <dbReference type="ChEBI" id="CHEBI:30616"/>
    </ligand>
</feature>
<dbReference type="EMBL" id="UYYG01001158">
    <property type="protein sequence ID" value="VDN57057.1"/>
    <property type="molecule type" value="Genomic_DNA"/>
</dbReference>
<evidence type="ECO:0000256" key="2">
    <source>
        <dbReference type="ARBA" id="ARBA00051243"/>
    </source>
</evidence>
<evidence type="ECO:0000256" key="1">
    <source>
        <dbReference type="ARBA" id="ARBA00004167"/>
    </source>
</evidence>
<evidence type="ECO:0000256" key="4">
    <source>
        <dbReference type="SAM" id="Phobius"/>
    </source>
</evidence>
<dbReference type="Gene3D" id="1.10.510.10">
    <property type="entry name" value="Transferase(Phosphotransferase) domain 1"/>
    <property type="match status" value="2"/>
</dbReference>
<dbReference type="Proteomes" id="UP000038040">
    <property type="component" value="Unplaced"/>
</dbReference>
<name>A0A0N4U6U5_DRAME</name>
<dbReference type="InterPro" id="IPR017441">
    <property type="entry name" value="Protein_kinase_ATP_BS"/>
</dbReference>
<dbReference type="PROSITE" id="PS00109">
    <property type="entry name" value="PROTEIN_KINASE_TYR"/>
    <property type="match status" value="1"/>
</dbReference>
<evidence type="ECO:0000313" key="7">
    <source>
        <dbReference type="Proteomes" id="UP000038040"/>
    </source>
</evidence>
<proteinExistence type="predicted"/>
<evidence type="ECO:0000259" key="5">
    <source>
        <dbReference type="PROSITE" id="PS50011"/>
    </source>
</evidence>
<keyword evidence="3" id="KW-0547">Nucleotide-binding</keyword>
<organism evidence="7 9">
    <name type="scientific">Dracunculus medinensis</name>
    <name type="common">Guinea worm</name>
    <dbReference type="NCBI Taxonomy" id="318479"/>
    <lineage>
        <taxon>Eukaryota</taxon>
        <taxon>Metazoa</taxon>
        <taxon>Ecdysozoa</taxon>
        <taxon>Nematoda</taxon>
        <taxon>Chromadorea</taxon>
        <taxon>Rhabditida</taxon>
        <taxon>Spirurina</taxon>
        <taxon>Dracunculoidea</taxon>
        <taxon>Dracunculidae</taxon>
        <taxon>Dracunculus</taxon>
    </lineage>
</organism>
<dbReference type="GO" id="GO:0005886">
    <property type="term" value="C:plasma membrane"/>
    <property type="evidence" value="ECO:0007669"/>
    <property type="project" value="TreeGrafter"/>
</dbReference>
<dbReference type="InterPro" id="IPR008266">
    <property type="entry name" value="Tyr_kinase_AS"/>
</dbReference>
<dbReference type="SUPFAM" id="SSF56112">
    <property type="entry name" value="Protein kinase-like (PK-like)"/>
    <property type="match status" value="1"/>
</dbReference>
<dbReference type="GO" id="GO:0005524">
    <property type="term" value="F:ATP binding"/>
    <property type="evidence" value="ECO:0007669"/>
    <property type="project" value="UniProtKB-UniRule"/>
</dbReference>
<keyword evidence="4" id="KW-1133">Transmembrane helix</keyword>
<dbReference type="InterPro" id="IPR050122">
    <property type="entry name" value="RTK"/>
</dbReference>
<keyword evidence="3" id="KW-0067">ATP-binding</keyword>
<dbReference type="WBParaSite" id="DME_0000267001-mRNA-1">
    <property type="protein sequence ID" value="DME_0000267001-mRNA-1"/>
    <property type="gene ID" value="DME_0000267001"/>
</dbReference>
<dbReference type="InterPro" id="IPR020635">
    <property type="entry name" value="Tyr_kinase_cat_dom"/>
</dbReference>
<dbReference type="PROSITE" id="PS50011">
    <property type="entry name" value="PROTEIN_KINASE_DOM"/>
    <property type="match status" value="1"/>
</dbReference>
<dbReference type="InterPro" id="IPR001245">
    <property type="entry name" value="Ser-Thr/Tyr_kinase_cat_dom"/>
</dbReference>
<keyword evidence="4" id="KW-0812">Transmembrane</keyword>
<evidence type="ECO:0000313" key="8">
    <source>
        <dbReference type="Proteomes" id="UP000274756"/>
    </source>
</evidence>
<dbReference type="InterPro" id="IPR011009">
    <property type="entry name" value="Kinase-like_dom_sf"/>
</dbReference>
<dbReference type="GO" id="GO:0004714">
    <property type="term" value="F:transmembrane receptor protein tyrosine kinase activity"/>
    <property type="evidence" value="ECO:0007669"/>
    <property type="project" value="UniProtKB-EC"/>
</dbReference>
<gene>
    <name evidence="6" type="ORF">DME_LOCUS7030</name>
</gene>
<dbReference type="AlphaFoldDB" id="A0A0N4U6U5"/>
<feature type="transmembrane region" description="Helical" evidence="4">
    <location>
        <begin position="405"/>
        <end position="428"/>
    </location>
</feature>
<accession>A0A0N4U6U5</accession>
<keyword evidence="8" id="KW-1185">Reference proteome</keyword>
<reference evidence="9" key="1">
    <citation type="submission" date="2017-02" db="UniProtKB">
        <authorList>
            <consortium name="WormBaseParasite"/>
        </authorList>
    </citation>
    <scope>IDENTIFICATION</scope>
</reference>
<dbReference type="InterPro" id="IPR000719">
    <property type="entry name" value="Prot_kinase_dom"/>
</dbReference>
<reference evidence="6 8" key="2">
    <citation type="submission" date="2018-11" db="EMBL/GenBank/DDBJ databases">
        <authorList>
            <consortium name="Pathogen Informatics"/>
        </authorList>
    </citation>
    <scope>NUCLEOTIDE SEQUENCE [LARGE SCALE GENOMIC DNA]</scope>
</reference>
<protein>
    <submittedName>
        <fullName evidence="9">Protein kinase domain-containing protein</fullName>
    </submittedName>
</protein>